<dbReference type="OrthoDB" id="9789310at2"/>
<dbReference type="Gene3D" id="1.20.120.530">
    <property type="entry name" value="GntR ligand-binding domain-like"/>
    <property type="match status" value="1"/>
</dbReference>
<dbReference type="InterPro" id="IPR036388">
    <property type="entry name" value="WH-like_DNA-bd_sf"/>
</dbReference>
<dbReference type="Pfam" id="PF00392">
    <property type="entry name" value="GntR"/>
    <property type="match status" value="1"/>
</dbReference>
<dbReference type="PROSITE" id="PS50949">
    <property type="entry name" value="HTH_GNTR"/>
    <property type="match status" value="1"/>
</dbReference>
<accession>A0A4R3LX89</accession>
<gene>
    <name evidence="5" type="ORF">EDC64_105283</name>
</gene>
<proteinExistence type="predicted"/>
<dbReference type="InterPro" id="IPR008920">
    <property type="entry name" value="TF_FadR/GntR_C"/>
</dbReference>
<dbReference type="GO" id="GO:0003677">
    <property type="term" value="F:DNA binding"/>
    <property type="evidence" value="ECO:0007669"/>
    <property type="project" value="UniProtKB-KW"/>
</dbReference>
<dbReference type="SMART" id="SM00345">
    <property type="entry name" value="HTH_GNTR"/>
    <property type="match status" value="1"/>
</dbReference>
<evidence type="ECO:0000259" key="4">
    <source>
        <dbReference type="PROSITE" id="PS50949"/>
    </source>
</evidence>
<sequence>MNEAINPQLLPRPARDRSRQAAPQVFDYLREQIVTLVLPPGATLPRAALQDLFGVSSTPVRDALMRLEEEGLVEVFPQHATKVSPIDLSQARRTQFLRRAIEQEAVRLLCARPDRQTALAALEAVIARQSALLAAGDLEAFDVADRDFHATLCDQVEAGEVWALVRRSSGHIDRLRRLNLPLAGKAPQIIRDHAAIVAGIAAGDPAAAQQAVRDHLFRSLASADGMRMDRPHYFRD</sequence>
<protein>
    <submittedName>
        <fullName evidence="5">GntR family transcriptional regulator</fullName>
    </submittedName>
</protein>
<dbReference type="EMBL" id="SMAI01000005">
    <property type="protein sequence ID" value="TCT05251.1"/>
    <property type="molecule type" value="Genomic_DNA"/>
</dbReference>
<evidence type="ECO:0000313" key="5">
    <source>
        <dbReference type="EMBL" id="TCT05251.1"/>
    </source>
</evidence>
<evidence type="ECO:0000313" key="6">
    <source>
        <dbReference type="Proteomes" id="UP000294664"/>
    </source>
</evidence>
<dbReference type="InterPro" id="IPR011711">
    <property type="entry name" value="GntR_C"/>
</dbReference>
<dbReference type="Pfam" id="PF07729">
    <property type="entry name" value="FCD"/>
    <property type="match status" value="1"/>
</dbReference>
<keyword evidence="3" id="KW-0804">Transcription</keyword>
<feature type="domain" description="HTH gntR-type" evidence="4">
    <location>
        <begin position="19"/>
        <end position="86"/>
    </location>
</feature>
<dbReference type="SUPFAM" id="SSF46785">
    <property type="entry name" value="Winged helix' DNA-binding domain"/>
    <property type="match status" value="1"/>
</dbReference>
<dbReference type="SMART" id="SM00895">
    <property type="entry name" value="FCD"/>
    <property type="match status" value="1"/>
</dbReference>
<dbReference type="Proteomes" id="UP000294664">
    <property type="component" value="Unassembled WGS sequence"/>
</dbReference>
<reference evidence="5 6" key="1">
    <citation type="submission" date="2019-03" db="EMBL/GenBank/DDBJ databases">
        <title>Genomic Encyclopedia of Type Strains, Phase IV (KMG-IV): sequencing the most valuable type-strain genomes for metagenomic binning, comparative biology and taxonomic classification.</title>
        <authorList>
            <person name="Goeker M."/>
        </authorList>
    </citation>
    <scope>NUCLEOTIDE SEQUENCE [LARGE SCALE GENOMIC DNA]</scope>
    <source>
        <strain evidence="5 6">DSM 9035</strain>
    </source>
</reference>
<dbReference type="CDD" id="cd07377">
    <property type="entry name" value="WHTH_GntR"/>
    <property type="match status" value="1"/>
</dbReference>
<dbReference type="SUPFAM" id="SSF48008">
    <property type="entry name" value="GntR ligand-binding domain-like"/>
    <property type="match status" value="1"/>
</dbReference>
<evidence type="ECO:0000256" key="3">
    <source>
        <dbReference type="ARBA" id="ARBA00023163"/>
    </source>
</evidence>
<dbReference type="InterPro" id="IPR036390">
    <property type="entry name" value="WH_DNA-bd_sf"/>
</dbReference>
<comment type="caution">
    <text evidence="5">The sequence shown here is derived from an EMBL/GenBank/DDBJ whole genome shotgun (WGS) entry which is preliminary data.</text>
</comment>
<dbReference type="GO" id="GO:0003700">
    <property type="term" value="F:DNA-binding transcription factor activity"/>
    <property type="evidence" value="ECO:0007669"/>
    <property type="project" value="InterPro"/>
</dbReference>
<keyword evidence="6" id="KW-1185">Reference proteome</keyword>
<dbReference type="PANTHER" id="PTHR43537:SF45">
    <property type="entry name" value="GNTR FAMILY REGULATORY PROTEIN"/>
    <property type="match status" value="1"/>
</dbReference>
<dbReference type="RefSeq" id="WP_132031316.1">
    <property type="nucleotide sequence ID" value="NZ_SMAI01000005.1"/>
</dbReference>
<keyword evidence="1" id="KW-0805">Transcription regulation</keyword>
<keyword evidence="2" id="KW-0238">DNA-binding</keyword>
<name>A0A4R3LX89_9HYPH</name>
<dbReference type="PANTHER" id="PTHR43537">
    <property type="entry name" value="TRANSCRIPTIONAL REGULATOR, GNTR FAMILY"/>
    <property type="match status" value="1"/>
</dbReference>
<dbReference type="AlphaFoldDB" id="A0A4R3LX89"/>
<organism evidence="5 6">
    <name type="scientific">Aquabacter spiritensis</name>
    <dbReference type="NCBI Taxonomy" id="933073"/>
    <lineage>
        <taxon>Bacteria</taxon>
        <taxon>Pseudomonadati</taxon>
        <taxon>Pseudomonadota</taxon>
        <taxon>Alphaproteobacteria</taxon>
        <taxon>Hyphomicrobiales</taxon>
        <taxon>Xanthobacteraceae</taxon>
        <taxon>Aquabacter</taxon>
    </lineage>
</organism>
<evidence type="ECO:0000256" key="2">
    <source>
        <dbReference type="ARBA" id="ARBA00023125"/>
    </source>
</evidence>
<dbReference type="InterPro" id="IPR000524">
    <property type="entry name" value="Tscrpt_reg_HTH_GntR"/>
</dbReference>
<evidence type="ECO:0000256" key="1">
    <source>
        <dbReference type="ARBA" id="ARBA00023015"/>
    </source>
</evidence>
<dbReference type="Gene3D" id="1.10.10.10">
    <property type="entry name" value="Winged helix-like DNA-binding domain superfamily/Winged helix DNA-binding domain"/>
    <property type="match status" value="1"/>
</dbReference>